<organism evidence="1 2">
    <name type="scientific">Catharanthus roseus</name>
    <name type="common">Madagascar periwinkle</name>
    <name type="synonym">Vinca rosea</name>
    <dbReference type="NCBI Taxonomy" id="4058"/>
    <lineage>
        <taxon>Eukaryota</taxon>
        <taxon>Viridiplantae</taxon>
        <taxon>Streptophyta</taxon>
        <taxon>Embryophyta</taxon>
        <taxon>Tracheophyta</taxon>
        <taxon>Spermatophyta</taxon>
        <taxon>Magnoliopsida</taxon>
        <taxon>eudicotyledons</taxon>
        <taxon>Gunneridae</taxon>
        <taxon>Pentapetalae</taxon>
        <taxon>asterids</taxon>
        <taxon>lamiids</taxon>
        <taxon>Gentianales</taxon>
        <taxon>Apocynaceae</taxon>
        <taxon>Rauvolfioideae</taxon>
        <taxon>Vinceae</taxon>
        <taxon>Catharanthinae</taxon>
        <taxon>Catharanthus</taxon>
    </lineage>
</organism>
<reference evidence="2" key="1">
    <citation type="journal article" date="2023" name="Nat. Plants">
        <title>Single-cell RNA sequencing provides a high-resolution roadmap for understanding the multicellular compartmentation of specialized metabolism.</title>
        <authorList>
            <person name="Sun S."/>
            <person name="Shen X."/>
            <person name="Li Y."/>
            <person name="Li Y."/>
            <person name="Wang S."/>
            <person name="Li R."/>
            <person name="Zhang H."/>
            <person name="Shen G."/>
            <person name="Guo B."/>
            <person name="Wei J."/>
            <person name="Xu J."/>
            <person name="St-Pierre B."/>
            <person name="Chen S."/>
            <person name="Sun C."/>
        </authorList>
    </citation>
    <scope>NUCLEOTIDE SEQUENCE [LARGE SCALE GENOMIC DNA]</scope>
</reference>
<dbReference type="Proteomes" id="UP001060085">
    <property type="component" value="Linkage Group LG08"/>
</dbReference>
<name>A0ACB9ZPT3_CATRO</name>
<sequence length="119" mass="13543">MEKNGRKKSKQEDYHSKLARDMHNFYHSGHNGVNAYGGNNHGSANFTPKRHIGVGNFSPDVITFEHNSYESYEGNRLGARNRIHVVVNLWKENDGSFKVLKVHPCDLVETTSENDGHYT</sequence>
<accession>A0ACB9ZPT3</accession>
<protein>
    <submittedName>
        <fullName evidence="1">Uncharacterized protein</fullName>
    </submittedName>
</protein>
<evidence type="ECO:0000313" key="1">
    <source>
        <dbReference type="EMBL" id="KAI5649717.1"/>
    </source>
</evidence>
<comment type="caution">
    <text evidence="1">The sequence shown here is derived from an EMBL/GenBank/DDBJ whole genome shotgun (WGS) entry which is preliminary data.</text>
</comment>
<keyword evidence="2" id="KW-1185">Reference proteome</keyword>
<evidence type="ECO:0000313" key="2">
    <source>
        <dbReference type="Proteomes" id="UP001060085"/>
    </source>
</evidence>
<gene>
    <name evidence="1" type="ORF">M9H77_35722</name>
</gene>
<proteinExistence type="predicted"/>
<dbReference type="EMBL" id="CM044708">
    <property type="protein sequence ID" value="KAI5649717.1"/>
    <property type="molecule type" value="Genomic_DNA"/>
</dbReference>